<sequence>MTKEKVYTPKQIADELGIGSSTLRKWCLSLEQTGYSFMRSSKDQRLFTSTDLKYLHQFNVLIKEHHFTLKNASMVIYTGFQQQASKSQAPSVLHQEEQKQPFYDEQKEIIQKMSEQLEKQEHFNRALLERLDQRDQKLEERMNERDQNLMKALREIQETKKLIAASQEKKTFLDRLKFWR</sequence>
<gene>
    <name evidence="3" type="ORF">JCM9152_4452</name>
</gene>
<evidence type="ECO:0000259" key="2">
    <source>
        <dbReference type="Pfam" id="PF13152"/>
    </source>
</evidence>
<keyword evidence="1" id="KW-0175">Coiled coil</keyword>
<reference evidence="3" key="1">
    <citation type="journal article" date="2014" name="Genome Announc.">
        <title>Draft Genome Sequences of Three Alkaliphilic Bacillus Strains, Bacillus wakoensis JCM 9140T, Bacillus akibai JCM 9157T, and Bacillus hemicellulosilyticus JCM 9152T.</title>
        <authorList>
            <person name="Yuki M."/>
            <person name="Oshima K."/>
            <person name="Suda W."/>
            <person name="Oshida Y."/>
            <person name="Kitamura K."/>
            <person name="Iida T."/>
            <person name="Hattori M."/>
            <person name="Ohkuma M."/>
        </authorList>
    </citation>
    <scope>NUCLEOTIDE SEQUENCE [LARGE SCALE GENOMIC DNA]</scope>
    <source>
        <strain evidence="3">JCM 9152</strain>
    </source>
</reference>
<accession>W4QMJ2</accession>
<dbReference type="InterPro" id="IPR025052">
    <property type="entry name" value="DUF3967"/>
</dbReference>
<name>W4QMJ2_9BACI</name>
<dbReference type="RefSeq" id="WP_035347443.1">
    <property type="nucleotide sequence ID" value="NZ_BAUU01000058.1"/>
</dbReference>
<dbReference type="Pfam" id="PF13152">
    <property type="entry name" value="DUF3967"/>
    <property type="match status" value="1"/>
</dbReference>
<evidence type="ECO:0000256" key="1">
    <source>
        <dbReference type="SAM" id="Coils"/>
    </source>
</evidence>
<proteinExistence type="predicted"/>
<feature type="coiled-coil region" evidence="1">
    <location>
        <begin position="128"/>
        <end position="169"/>
    </location>
</feature>
<feature type="domain" description="DUF3967" evidence="2">
    <location>
        <begin position="141"/>
        <end position="172"/>
    </location>
</feature>
<dbReference type="OrthoDB" id="2467384at2"/>
<dbReference type="EMBL" id="BAUU01000058">
    <property type="protein sequence ID" value="GAE32863.1"/>
    <property type="molecule type" value="Genomic_DNA"/>
</dbReference>
<protein>
    <recommendedName>
        <fullName evidence="2">DUF3967 domain-containing protein</fullName>
    </recommendedName>
</protein>
<dbReference type="SUPFAM" id="SSF46955">
    <property type="entry name" value="Putative DNA-binding domain"/>
    <property type="match status" value="1"/>
</dbReference>
<evidence type="ECO:0000313" key="4">
    <source>
        <dbReference type="Proteomes" id="UP000018895"/>
    </source>
</evidence>
<organism evidence="3 4">
    <name type="scientific">Halalkalibacter hemicellulosilyticusJCM 9152</name>
    <dbReference type="NCBI Taxonomy" id="1236971"/>
    <lineage>
        <taxon>Bacteria</taxon>
        <taxon>Bacillati</taxon>
        <taxon>Bacillota</taxon>
        <taxon>Bacilli</taxon>
        <taxon>Bacillales</taxon>
        <taxon>Bacillaceae</taxon>
        <taxon>Halalkalibacter</taxon>
    </lineage>
</organism>
<dbReference type="Gene3D" id="1.10.1660.10">
    <property type="match status" value="1"/>
</dbReference>
<dbReference type="AlphaFoldDB" id="W4QMJ2"/>
<comment type="caution">
    <text evidence="3">The sequence shown here is derived from an EMBL/GenBank/DDBJ whole genome shotgun (WGS) entry which is preliminary data.</text>
</comment>
<dbReference type="Proteomes" id="UP000018895">
    <property type="component" value="Unassembled WGS sequence"/>
</dbReference>
<keyword evidence="4" id="KW-1185">Reference proteome</keyword>
<dbReference type="InterPro" id="IPR009061">
    <property type="entry name" value="DNA-bd_dom_put_sf"/>
</dbReference>
<evidence type="ECO:0000313" key="3">
    <source>
        <dbReference type="EMBL" id="GAE32863.1"/>
    </source>
</evidence>